<organism evidence="1 2">
    <name type="scientific">Vanilla planifolia</name>
    <name type="common">Vanilla</name>
    <dbReference type="NCBI Taxonomy" id="51239"/>
    <lineage>
        <taxon>Eukaryota</taxon>
        <taxon>Viridiplantae</taxon>
        <taxon>Streptophyta</taxon>
        <taxon>Embryophyta</taxon>
        <taxon>Tracheophyta</taxon>
        <taxon>Spermatophyta</taxon>
        <taxon>Magnoliopsida</taxon>
        <taxon>Liliopsida</taxon>
        <taxon>Asparagales</taxon>
        <taxon>Orchidaceae</taxon>
        <taxon>Vanilloideae</taxon>
        <taxon>Vanilleae</taxon>
        <taxon>Vanilla</taxon>
    </lineage>
</organism>
<sequence length="98" mass="11423">MGCITITIRVKIRRRETKISNLGKVIYRLDQNPKEWFDKFYKTYLRAVKPKPIDSSEGSSKANWMHNCSNSNTAPNKQFFTDNTNLQISMVFMVMSVI</sequence>
<keyword evidence="2" id="KW-1185">Reference proteome</keyword>
<dbReference type="AlphaFoldDB" id="A0A835UTS7"/>
<proteinExistence type="predicted"/>
<reference evidence="1 2" key="1">
    <citation type="journal article" date="2020" name="Nat. Food">
        <title>A phased Vanilla planifolia genome enables genetic improvement of flavour and production.</title>
        <authorList>
            <person name="Hasing T."/>
            <person name="Tang H."/>
            <person name="Brym M."/>
            <person name="Khazi F."/>
            <person name="Huang T."/>
            <person name="Chambers A.H."/>
        </authorList>
    </citation>
    <scope>NUCLEOTIDE SEQUENCE [LARGE SCALE GENOMIC DNA]</scope>
    <source>
        <tissue evidence="1">Leaf</tissue>
    </source>
</reference>
<name>A0A835UTS7_VANPL</name>
<gene>
    <name evidence="1" type="ORF">HPP92_015549</name>
</gene>
<dbReference type="OrthoDB" id="513375at2759"/>
<evidence type="ECO:0000313" key="1">
    <source>
        <dbReference type="EMBL" id="KAG0473692.1"/>
    </source>
</evidence>
<dbReference type="Proteomes" id="UP000636800">
    <property type="component" value="Chromosome 7"/>
</dbReference>
<evidence type="ECO:0000313" key="2">
    <source>
        <dbReference type="Proteomes" id="UP000636800"/>
    </source>
</evidence>
<dbReference type="EMBL" id="JADCNL010000007">
    <property type="protein sequence ID" value="KAG0473692.1"/>
    <property type="molecule type" value="Genomic_DNA"/>
</dbReference>
<comment type="caution">
    <text evidence="1">The sequence shown here is derived from an EMBL/GenBank/DDBJ whole genome shotgun (WGS) entry which is preliminary data.</text>
</comment>
<accession>A0A835UTS7</accession>
<protein>
    <submittedName>
        <fullName evidence="1">Uncharacterized protein</fullName>
    </submittedName>
</protein>